<dbReference type="AlphaFoldDB" id="A0AAU7TPK4"/>
<sequence>MELTTSAGRRRWLWTAGIAVLALVAATITWIATGRGDDDVPAASPTVSATPSEEQMLAAVDTVLKTRASAVLTGQLSQYLQNVDPANQQLRQRDQQVFANLRKLGLARLSYQVDTNWAPEPQEQHGPSARALRVLMQLQVAGIDATPRATSLGYTFAERDGRWLLVDDDDLAAESDLNAYREPWDLGAIEVARRPGVLVVVPAAERRNGERLARESQLAFPTVRAITRRTQAGILVIAMADSRSMSAEWRTGGHPAAAVAVRNFAPANPEASEFEVTGSRVVINPDQRTKAGRLLLAHEFTHAAMEPLGDRAPSWLVEGLAMYVENELAARNGYREELADQRRELLREKIPALVVLPIDGVFHGDYDEDSYGVSWVIVEYLVTKYGQRTVNALYADLARGPDDPAVREQVLRKHLKVGETALVAALKKS</sequence>
<name>A0AAU7TPK4_9ACTN</name>
<keyword evidence="1" id="KW-0812">Transmembrane</keyword>
<organism evidence="3">
    <name type="scientific">Kribbella sp. HUAS MG21</name>
    <dbReference type="NCBI Taxonomy" id="3160966"/>
    <lineage>
        <taxon>Bacteria</taxon>
        <taxon>Bacillati</taxon>
        <taxon>Actinomycetota</taxon>
        <taxon>Actinomycetes</taxon>
        <taxon>Propionibacteriales</taxon>
        <taxon>Kribbellaceae</taxon>
        <taxon>Kribbella</taxon>
    </lineage>
</organism>
<dbReference type="EMBL" id="CP158165">
    <property type="protein sequence ID" value="XBV28687.1"/>
    <property type="molecule type" value="Genomic_DNA"/>
</dbReference>
<gene>
    <name evidence="3" type="ORF">ABN611_20090</name>
</gene>
<evidence type="ECO:0000259" key="2">
    <source>
        <dbReference type="Pfam" id="PF13485"/>
    </source>
</evidence>
<evidence type="ECO:0000313" key="3">
    <source>
        <dbReference type="EMBL" id="XBV28687.1"/>
    </source>
</evidence>
<evidence type="ECO:0000256" key="1">
    <source>
        <dbReference type="SAM" id="Phobius"/>
    </source>
</evidence>
<feature type="domain" description="Peptidase MA-like" evidence="2">
    <location>
        <begin position="292"/>
        <end position="400"/>
    </location>
</feature>
<reference evidence="3" key="1">
    <citation type="submission" date="2024-06" db="EMBL/GenBank/DDBJ databases">
        <title>Kribbella sp. strain HUAS MG21 genome sequences.</title>
        <authorList>
            <person name="Mo P."/>
        </authorList>
    </citation>
    <scope>NUCLEOTIDE SEQUENCE</scope>
    <source>
        <strain evidence="3">HUAS MG21</strain>
    </source>
</reference>
<dbReference type="Pfam" id="PF13485">
    <property type="entry name" value="Peptidase_MA_2"/>
    <property type="match status" value="1"/>
</dbReference>
<protein>
    <recommendedName>
        <fullName evidence="2">Peptidase MA-like domain-containing protein</fullName>
    </recommendedName>
</protein>
<keyword evidence="1" id="KW-0472">Membrane</keyword>
<keyword evidence="1" id="KW-1133">Transmembrane helix</keyword>
<dbReference type="InterPro" id="IPR039568">
    <property type="entry name" value="Peptidase_MA-like_dom"/>
</dbReference>
<feature type="transmembrane region" description="Helical" evidence="1">
    <location>
        <begin position="12"/>
        <end position="32"/>
    </location>
</feature>
<proteinExistence type="predicted"/>
<dbReference type="RefSeq" id="WP_350281437.1">
    <property type="nucleotide sequence ID" value="NZ_CP158165.1"/>
</dbReference>
<accession>A0AAU7TPK4</accession>